<sequence length="82" mass="9406">MTYSFVAHWLLTIHTQTSIILYRTQNSTLDNLYPRPQCRHITLTIDNGQGLNTPLIQYWHVDSRPSIPKALTSNSDTPILDP</sequence>
<name>A0A9I9EL66_CUCME</name>
<evidence type="ECO:0000313" key="1">
    <source>
        <dbReference type="EnsemblPlants" id="MELO3C035231.2.1"/>
    </source>
</evidence>
<reference evidence="1" key="1">
    <citation type="submission" date="2023-03" db="UniProtKB">
        <authorList>
            <consortium name="EnsemblPlants"/>
        </authorList>
    </citation>
    <scope>IDENTIFICATION</scope>
</reference>
<proteinExistence type="predicted"/>
<protein>
    <submittedName>
        <fullName evidence="1">Uncharacterized protein</fullName>
    </submittedName>
</protein>
<accession>A0A9I9EL66</accession>
<dbReference type="EnsemblPlants" id="MELO3C035231.2.1">
    <property type="protein sequence ID" value="MELO3C035231.2.1"/>
    <property type="gene ID" value="MELO3C035231.2"/>
</dbReference>
<dbReference type="Gramene" id="MELO3C035231.2.1">
    <property type="protein sequence ID" value="MELO3C035231.2.1"/>
    <property type="gene ID" value="MELO3C035231.2"/>
</dbReference>
<organism evidence="1">
    <name type="scientific">Cucumis melo</name>
    <name type="common">Muskmelon</name>
    <dbReference type="NCBI Taxonomy" id="3656"/>
    <lineage>
        <taxon>Eukaryota</taxon>
        <taxon>Viridiplantae</taxon>
        <taxon>Streptophyta</taxon>
        <taxon>Embryophyta</taxon>
        <taxon>Tracheophyta</taxon>
        <taxon>Spermatophyta</taxon>
        <taxon>Magnoliopsida</taxon>
        <taxon>eudicotyledons</taxon>
        <taxon>Gunneridae</taxon>
        <taxon>Pentapetalae</taxon>
        <taxon>rosids</taxon>
        <taxon>fabids</taxon>
        <taxon>Cucurbitales</taxon>
        <taxon>Cucurbitaceae</taxon>
        <taxon>Benincaseae</taxon>
        <taxon>Cucumis</taxon>
    </lineage>
</organism>
<dbReference type="AlphaFoldDB" id="A0A9I9EL66"/>